<dbReference type="EMBL" id="BDSP01000197">
    <property type="protein sequence ID" value="GAX23160.1"/>
    <property type="molecule type" value="Genomic_DNA"/>
</dbReference>
<keyword evidence="9" id="KW-1185">Reference proteome</keyword>
<evidence type="ECO:0000256" key="2">
    <source>
        <dbReference type="ARBA" id="ARBA00022692"/>
    </source>
</evidence>
<gene>
    <name evidence="8" type="ORF">FisN_33Lh053</name>
</gene>
<comment type="caution">
    <text evidence="8">The sequence shown here is derived from an EMBL/GenBank/DDBJ whole genome shotgun (WGS) entry which is preliminary data.</text>
</comment>
<dbReference type="OrthoDB" id="434519at2759"/>
<evidence type="ECO:0000256" key="1">
    <source>
        <dbReference type="ARBA" id="ARBA00004141"/>
    </source>
</evidence>
<keyword evidence="3 6" id="KW-1133">Transmembrane helix</keyword>
<feature type="transmembrane region" description="Helical" evidence="6">
    <location>
        <begin position="347"/>
        <end position="365"/>
    </location>
</feature>
<accession>A0A1Z5KA65</accession>
<keyword evidence="7" id="KW-0732">Signal</keyword>
<dbReference type="Proteomes" id="UP000198406">
    <property type="component" value="Unassembled WGS sequence"/>
</dbReference>
<evidence type="ECO:0000313" key="9">
    <source>
        <dbReference type="Proteomes" id="UP000198406"/>
    </source>
</evidence>
<evidence type="ECO:0000256" key="5">
    <source>
        <dbReference type="SAM" id="MobiDB-lite"/>
    </source>
</evidence>
<name>A0A1Z5KA65_FISSO</name>
<feature type="compositionally biased region" description="Acidic residues" evidence="5">
    <location>
        <begin position="260"/>
        <end position="274"/>
    </location>
</feature>
<reference evidence="8 9" key="1">
    <citation type="journal article" date="2015" name="Plant Cell">
        <title>Oil accumulation by the oleaginous diatom Fistulifera solaris as revealed by the genome and transcriptome.</title>
        <authorList>
            <person name="Tanaka T."/>
            <person name="Maeda Y."/>
            <person name="Veluchamy A."/>
            <person name="Tanaka M."/>
            <person name="Abida H."/>
            <person name="Marechal E."/>
            <person name="Bowler C."/>
            <person name="Muto M."/>
            <person name="Sunaga Y."/>
            <person name="Tanaka M."/>
            <person name="Yoshino T."/>
            <person name="Taniguchi T."/>
            <person name="Fukuda Y."/>
            <person name="Nemoto M."/>
            <person name="Matsumoto M."/>
            <person name="Wong P.S."/>
            <person name="Aburatani S."/>
            <person name="Fujibuchi W."/>
        </authorList>
    </citation>
    <scope>NUCLEOTIDE SEQUENCE [LARGE SCALE GENOMIC DNA]</scope>
    <source>
        <strain evidence="8 9">JPCC DA0580</strain>
    </source>
</reference>
<sequence length="551" mass="60622">MRLFPFVTLSLLFFASVAHAFTGQCPSGDSFTCPVCDGTVTIQVEDCLECDGFLQSDLTHDRCFNRRLFNIGAKRDDDSHYHYWWNDIVGAVIWFITAGIAISCGVGGGSVYVPMGMIVLQFAPKPASGLSQASIFGACVGGYILNCKNFHPETKIRHDPGVGEFQPLQVELKSKREEQEYLDRGGVFYTRPVINYSMGLFMLPLQIAGAVLGVMIQKLLPNWLYLLTAAGLLIMVCYLTFGKYRSTAAKEKAKRMEQAEQIEDDATPDSDPNEIDQSVQKSSIPQEDPHMETRIEYLKEDMRQYPLESIAAAFALWSGLIVLNLMIGGRGMESVIGLDCESSAYNILVACQFVWLLCFAVFYGYKLMRSYNARKAVNYPFLHDDVVWSYSWLYFYGGFAFFGGAIGGLIGVGGALVLGPVLMITGIHPSVSTATTASMVVFTSSNIALMYVISGMVPKSYAIFYFCVCVVGALFGKSNIDAYVKRTGRASLLILILCGIITCSTVGCLSIALSGLANQDWCFDGFKPFCTVSAEAEVDFCSTAEDQLRFM</sequence>
<dbReference type="PANTHER" id="PTHR14255:SF3">
    <property type="entry name" value="SULFITE EXPORTER TAUE_SAFE FAMILY PROTEIN 5-RELATED"/>
    <property type="match status" value="1"/>
</dbReference>
<dbReference type="AlphaFoldDB" id="A0A1Z5KA65"/>
<evidence type="ECO:0000256" key="3">
    <source>
        <dbReference type="ARBA" id="ARBA00022989"/>
    </source>
</evidence>
<dbReference type="InterPro" id="IPR002781">
    <property type="entry name" value="TM_pro_TauE-like"/>
</dbReference>
<keyword evidence="4 6" id="KW-0472">Membrane</keyword>
<evidence type="ECO:0000313" key="8">
    <source>
        <dbReference type="EMBL" id="GAX23160.1"/>
    </source>
</evidence>
<feature type="chain" id="PRO_5012080186" description="Sulfite exporter TauE/SafE" evidence="7">
    <location>
        <begin position="21"/>
        <end position="551"/>
    </location>
</feature>
<feature type="signal peptide" evidence="7">
    <location>
        <begin position="1"/>
        <end position="20"/>
    </location>
</feature>
<dbReference type="GO" id="GO:0016567">
    <property type="term" value="P:protein ubiquitination"/>
    <property type="evidence" value="ECO:0007669"/>
    <property type="project" value="TreeGrafter"/>
</dbReference>
<evidence type="ECO:0008006" key="10">
    <source>
        <dbReference type="Google" id="ProtNLM"/>
    </source>
</evidence>
<evidence type="ECO:0000256" key="4">
    <source>
        <dbReference type="ARBA" id="ARBA00023136"/>
    </source>
</evidence>
<comment type="subcellular location">
    <subcellularLocation>
        <location evidence="1">Membrane</location>
        <topology evidence="1">Multi-pass membrane protein</topology>
    </subcellularLocation>
</comment>
<feature type="transmembrane region" description="Helical" evidence="6">
    <location>
        <begin position="401"/>
        <end position="424"/>
    </location>
</feature>
<feature type="transmembrane region" description="Helical" evidence="6">
    <location>
        <begin position="88"/>
        <end position="113"/>
    </location>
</feature>
<dbReference type="GO" id="GO:0016020">
    <property type="term" value="C:membrane"/>
    <property type="evidence" value="ECO:0007669"/>
    <property type="project" value="UniProtKB-SubCell"/>
</dbReference>
<keyword evidence="2 6" id="KW-0812">Transmembrane</keyword>
<feature type="transmembrane region" description="Helical" evidence="6">
    <location>
        <begin position="436"/>
        <end position="456"/>
    </location>
</feature>
<feature type="region of interest" description="Disordered" evidence="5">
    <location>
        <begin position="255"/>
        <end position="285"/>
    </location>
</feature>
<evidence type="ECO:0000256" key="7">
    <source>
        <dbReference type="SAM" id="SignalP"/>
    </source>
</evidence>
<dbReference type="PANTHER" id="PTHR14255">
    <property type="entry name" value="CEREBLON"/>
    <property type="match status" value="1"/>
</dbReference>
<feature type="transmembrane region" description="Helical" evidence="6">
    <location>
        <begin position="222"/>
        <end position="241"/>
    </location>
</feature>
<dbReference type="Pfam" id="PF01925">
    <property type="entry name" value="TauE"/>
    <property type="match status" value="1"/>
</dbReference>
<protein>
    <recommendedName>
        <fullName evidence="10">Sulfite exporter TauE/SafE</fullName>
    </recommendedName>
</protein>
<proteinExistence type="predicted"/>
<feature type="transmembrane region" description="Helical" evidence="6">
    <location>
        <begin position="462"/>
        <end position="480"/>
    </location>
</feature>
<feature type="transmembrane region" description="Helical" evidence="6">
    <location>
        <begin position="193"/>
        <end position="216"/>
    </location>
</feature>
<organism evidence="8 9">
    <name type="scientific">Fistulifera solaris</name>
    <name type="common">Oleaginous diatom</name>
    <dbReference type="NCBI Taxonomy" id="1519565"/>
    <lineage>
        <taxon>Eukaryota</taxon>
        <taxon>Sar</taxon>
        <taxon>Stramenopiles</taxon>
        <taxon>Ochrophyta</taxon>
        <taxon>Bacillariophyta</taxon>
        <taxon>Bacillariophyceae</taxon>
        <taxon>Bacillariophycidae</taxon>
        <taxon>Naviculales</taxon>
        <taxon>Naviculaceae</taxon>
        <taxon>Fistulifera</taxon>
    </lineage>
</organism>
<feature type="compositionally biased region" description="Polar residues" evidence="5">
    <location>
        <begin position="275"/>
        <end position="285"/>
    </location>
</feature>
<dbReference type="GO" id="GO:0031464">
    <property type="term" value="C:Cul4A-RING E3 ubiquitin ligase complex"/>
    <property type="evidence" value="ECO:0007669"/>
    <property type="project" value="TreeGrafter"/>
</dbReference>
<feature type="transmembrane region" description="Helical" evidence="6">
    <location>
        <begin position="309"/>
        <end position="327"/>
    </location>
</feature>
<evidence type="ECO:0000256" key="6">
    <source>
        <dbReference type="SAM" id="Phobius"/>
    </source>
</evidence>
<feature type="transmembrane region" description="Helical" evidence="6">
    <location>
        <begin position="492"/>
        <end position="517"/>
    </location>
</feature>
<dbReference type="InParanoid" id="A0A1Z5KA65"/>